<protein>
    <recommendedName>
        <fullName evidence="2">Protein kinase domain-containing protein</fullName>
    </recommendedName>
</protein>
<reference evidence="3 4" key="1">
    <citation type="submission" date="2014-11" db="EMBL/GenBank/DDBJ databases">
        <authorList>
            <person name="Zhu J."/>
            <person name="Qi W."/>
            <person name="Song R."/>
        </authorList>
    </citation>
    <scope>NUCLEOTIDE SEQUENCE [LARGE SCALE GENOMIC DNA]</scope>
</reference>
<keyword evidence="4" id="KW-1185">Reference proteome</keyword>
<dbReference type="PhylomeDB" id="A0A0G4G3J5"/>
<evidence type="ECO:0000256" key="1">
    <source>
        <dbReference type="SAM" id="MobiDB-lite"/>
    </source>
</evidence>
<dbReference type="InterPro" id="IPR000719">
    <property type="entry name" value="Prot_kinase_dom"/>
</dbReference>
<dbReference type="GO" id="GO:0004672">
    <property type="term" value="F:protein kinase activity"/>
    <property type="evidence" value="ECO:0007669"/>
    <property type="project" value="InterPro"/>
</dbReference>
<feature type="compositionally biased region" description="Pro residues" evidence="1">
    <location>
        <begin position="371"/>
        <end position="381"/>
    </location>
</feature>
<evidence type="ECO:0000313" key="4">
    <source>
        <dbReference type="Proteomes" id="UP000041254"/>
    </source>
</evidence>
<proteinExistence type="predicted"/>
<dbReference type="PROSITE" id="PS50011">
    <property type="entry name" value="PROTEIN_KINASE_DOM"/>
    <property type="match status" value="1"/>
</dbReference>
<dbReference type="STRING" id="1169540.A0A0G4G3J5"/>
<accession>A0A0G4G3J5</accession>
<dbReference type="Pfam" id="PF06293">
    <property type="entry name" value="Kdo"/>
    <property type="match status" value="1"/>
</dbReference>
<sequence length="473" mass="51764">MPPPLPAGTEIELPAPASGRREALVLEVVKVIKEGADGACVLLADRRGDLYVGKAAHCAAGDGAIAAEGEKLTAIYESAKSKGEEPRVPRVMGVAAHEVGGGRTMKILVLEKLQCDATDFVRKYEATMKRPLSLTAALQTYVDMVCSIKQFHDAGMAHTDLNKNNVMYTERAPFGVRLIDATRALYLHTQPLEWIFLGRRATMQRGAPAYQGHHAFRGRPECGRGDLSAAFRCCLDMVATKAQGEPAPNAAFAAVKSAQKASPLNWDSPEVAAACERYLSVRKRVEKKKIAEIAEMLPEAVSADVKAELEFLLKFLNDLPFFCTPLPPGSRLYDGITEAVTDIISRIQEGPQTYHQDSLEKAFRDAGFVVPQPPPPSPPAQEPTDEEESTGEGDERESEGPSEASRSSGGSEATEDTSRGRKRRRPNVEACRYDKSIGPIEVLPDVDEEEQVVDGTWRKRRHMSLPSHLHWPE</sequence>
<evidence type="ECO:0000313" key="3">
    <source>
        <dbReference type="EMBL" id="CEM22833.1"/>
    </source>
</evidence>
<dbReference type="EMBL" id="CDMY01000560">
    <property type="protein sequence ID" value="CEM22833.1"/>
    <property type="molecule type" value="Genomic_DNA"/>
</dbReference>
<feature type="domain" description="Protein kinase" evidence="2">
    <location>
        <begin position="26"/>
        <end position="437"/>
    </location>
</feature>
<organism evidence="3 4">
    <name type="scientific">Vitrella brassicaformis (strain CCMP3155)</name>
    <dbReference type="NCBI Taxonomy" id="1169540"/>
    <lineage>
        <taxon>Eukaryota</taxon>
        <taxon>Sar</taxon>
        <taxon>Alveolata</taxon>
        <taxon>Colpodellida</taxon>
        <taxon>Vitrellaceae</taxon>
        <taxon>Vitrella</taxon>
    </lineage>
</organism>
<gene>
    <name evidence="3" type="ORF">Vbra_16910</name>
</gene>
<dbReference type="AlphaFoldDB" id="A0A0G4G3J5"/>
<feature type="region of interest" description="Disordered" evidence="1">
    <location>
        <begin position="367"/>
        <end position="435"/>
    </location>
</feature>
<feature type="compositionally biased region" description="Acidic residues" evidence="1">
    <location>
        <begin position="383"/>
        <end position="397"/>
    </location>
</feature>
<dbReference type="InterPro" id="IPR011009">
    <property type="entry name" value="Kinase-like_dom_sf"/>
</dbReference>
<dbReference type="InParanoid" id="A0A0G4G3J5"/>
<dbReference type="SUPFAM" id="SSF56112">
    <property type="entry name" value="Protein kinase-like (PK-like)"/>
    <property type="match status" value="1"/>
</dbReference>
<name>A0A0G4G3J5_VITBC</name>
<dbReference type="Proteomes" id="UP000041254">
    <property type="component" value="Unassembled WGS sequence"/>
</dbReference>
<dbReference type="VEuPathDB" id="CryptoDB:Vbra_16910"/>
<dbReference type="GO" id="GO:0005524">
    <property type="term" value="F:ATP binding"/>
    <property type="evidence" value="ECO:0007669"/>
    <property type="project" value="InterPro"/>
</dbReference>
<dbReference type="Gene3D" id="1.10.510.10">
    <property type="entry name" value="Transferase(Phosphotransferase) domain 1"/>
    <property type="match status" value="1"/>
</dbReference>
<evidence type="ECO:0000259" key="2">
    <source>
        <dbReference type="PROSITE" id="PS50011"/>
    </source>
</evidence>
<feature type="compositionally biased region" description="Low complexity" evidence="1">
    <location>
        <begin position="401"/>
        <end position="412"/>
    </location>
</feature>